<accession>K2SNI4</accession>
<dbReference type="HOGENOM" id="CLU_1277834_0_0_1"/>
<name>K2SNI4_MACPH</name>
<sequence length="216" mass="24447">MIPYTIWLQQRLLGNPLHSFPGPWLEGVNHEECTCLTIPPFLQPPPPRARPVSRLRGDHDRLDVVHAAESDAHPADRFQPVVRRVAGVKAPGRPFAEQLFLVDRREGVYQMVELSRLDEYYWVLYGSGNKLRGSGCGVYCSVTCSSSAIVYVKGDVEKMRASSGQKEQIMAHRTLACAEVVILLPVCQLWHCCIRTSELHGRWKFPRSRLDQRSGL</sequence>
<comment type="caution">
    <text evidence="1">The sequence shown here is derived from an EMBL/GenBank/DDBJ whole genome shotgun (WGS) entry which is preliminary data.</text>
</comment>
<dbReference type="EMBL" id="AHHD01000208">
    <property type="protein sequence ID" value="EKG18365.1"/>
    <property type="molecule type" value="Genomic_DNA"/>
</dbReference>
<dbReference type="VEuPathDB" id="FungiDB:MPH_04366"/>
<dbReference type="Proteomes" id="UP000007129">
    <property type="component" value="Unassembled WGS sequence"/>
</dbReference>
<dbReference type="AlphaFoldDB" id="K2SNI4"/>
<reference evidence="1 2" key="1">
    <citation type="journal article" date="2012" name="BMC Genomics">
        <title>Tools to kill: Genome of one of the most destructive plant pathogenic fungi Macrophomina phaseolina.</title>
        <authorList>
            <person name="Islam M.S."/>
            <person name="Haque M.S."/>
            <person name="Islam M.M."/>
            <person name="Emdad E.M."/>
            <person name="Halim A."/>
            <person name="Hossen Q.M.M."/>
            <person name="Hossain M.Z."/>
            <person name="Ahmed B."/>
            <person name="Rahim S."/>
            <person name="Rahman M.S."/>
            <person name="Alam M.M."/>
            <person name="Hou S."/>
            <person name="Wan X."/>
            <person name="Saito J.A."/>
            <person name="Alam M."/>
        </authorList>
    </citation>
    <scope>NUCLEOTIDE SEQUENCE [LARGE SCALE GENOMIC DNA]</scope>
    <source>
        <strain evidence="1 2">MS6</strain>
    </source>
</reference>
<proteinExistence type="predicted"/>
<dbReference type="InParanoid" id="K2SNI4"/>
<evidence type="ECO:0000313" key="2">
    <source>
        <dbReference type="Proteomes" id="UP000007129"/>
    </source>
</evidence>
<organism evidence="1 2">
    <name type="scientific">Macrophomina phaseolina (strain MS6)</name>
    <name type="common">Charcoal rot fungus</name>
    <dbReference type="NCBI Taxonomy" id="1126212"/>
    <lineage>
        <taxon>Eukaryota</taxon>
        <taxon>Fungi</taxon>
        <taxon>Dikarya</taxon>
        <taxon>Ascomycota</taxon>
        <taxon>Pezizomycotina</taxon>
        <taxon>Dothideomycetes</taxon>
        <taxon>Dothideomycetes incertae sedis</taxon>
        <taxon>Botryosphaeriales</taxon>
        <taxon>Botryosphaeriaceae</taxon>
        <taxon>Macrophomina</taxon>
    </lineage>
</organism>
<gene>
    <name evidence="1" type="ORF">MPH_04366</name>
</gene>
<protein>
    <submittedName>
        <fullName evidence="1">Uncharacterized protein</fullName>
    </submittedName>
</protein>
<evidence type="ECO:0000313" key="1">
    <source>
        <dbReference type="EMBL" id="EKG18365.1"/>
    </source>
</evidence>